<keyword evidence="3" id="KW-1185">Reference proteome</keyword>
<evidence type="ECO:0000313" key="2">
    <source>
        <dbReference type="EMBL" id="KAF7624730.1"/>
    </source>
</evidence>
<comment type="caution">
    <text evidence="2">The sequence shown here is derived from an EMBL/GenBank/DDBJ whole genome shotgun (WGS) entry which is preliminary data.</text>
</comment>
<dbReference type="SMART" id="SM00855">
    <property type="entry name" value="PGAM"/>
    <property type="match status" value="1"/>
</dbReference>
<dbReference type="InterPro" id="IPR051710">
    <property type="entry name" value="Phosphatase_SH3-domain"/>
</dbReference>
<accession>A0A8S9ZCU0</accession>
<name>A0A8S9ZCU0_9BILA</name>
<evidence type="ECO:0008006" key="4">
    <source>
        <dbReference type="Google" id="ProtNLM"/>
    </source>
</evidence>
<dbReference type="OrthoDB" id="414418at2759"/>
<gene>
    <name evidence="2" type="ORF">Mgra_00009996</name>
</gene>
<dbReference type="PANTHER" id="PTHR16469:SF27">
    <property type="entry name" value="UBIQUITIN-ASSOCIATED AND SH3 DOMAIN-CONTAINING BA-RELATED"/>
    <property type="match status" value="1"/>
</dbReference>
<evidence type="ECO:0000313" key="3">
    <source>
        <dbReference type="Proteomes" id="UP000605970"/>
    </source>
</evidence>
<organism evidence="2 3">
    <name type="scientific">Meloidogyne graminicola</name>
    <dbReference type="NCBI Taxonomy" id="189291"/>
    <lineage>
        <taxon>Eukaryota</taxon>
        <taxon>Metazoa</taxon>
        <taxon>Ecdysozoa</taxon>
        <taxon>Nematoda</taxon>
        <taxon>Chromadorea</taxon>
        <taxon>Rhabditida</taxon>
        <taxon>Tylenchina</taxon>
        <taxon>Tylenchomorpha</taxon>
        <taxon>Tylenchoidea</taxon>
        <taxon>Meloidogynidae</taxon>
        <taxon>Meloidogyninae</taxon>
        <taxon>Meloidogyne</taxon>
    </lineage>
</organism>
<dbReference type="GO" id="GO:0016791">
    <property type="term" value="F:phosphatase activity"/>
    <property type="evidence" value="ECO:0007669"/>
    <property type="project" value="UniProtKB-ARBA"/>
</dbReference>
<protein>
    <recommendedName>
        <fullName evidence="4">Phosphoglycerate mutase</fullName>
    </recommendedName>
</protein>
<dbReference type="Pfam" id="PF00300">
    <property type="entry name" value="His_Phos_1"/>
    <property type="match status" value="1"/>
</dbReference>
<sequence>MLKTKNIFYLLLFVYLFFNVGSCGKKKRITKKNEAFGSSSKGNNNKNEENSKADFVVSGDEVVEISKCYINEFYKEINELDDKISEMNSVINAHLAFSGNIKECITNQKKMLNINNLRNELFKDLDKWLADLIGDDKTKGALIEDYNEQIEKYWNNQMDEWVNWKKDEKIRNNNSSEKFEEISKKFNLWVEQNPNAKLNDEFIKENEKEYKSWTDLPTNELNEIKVKYEKDLYNKALKMKELYVNEKENLEKFNVWKNANLNGKIVKFYVEDMELKFNAWRRKLSPMSLSLNSAYLYFAKQLIDKLVQLIENKEDEKSKQLYKTLNGMSQRMNIEIDSNLSIAEKSFLSRKHISNFEKFNEPYKKLIEDLKQVKVKINNDFVPNEKELKFPKVKRVIWFVRHGERFDNNEDNKKEAKTVGHFKKQGKQERKLALDNSHLNEHGIKTAKLLEPVFANIYIKHIFSSPYERTVETALFLLGEGHRTFNGSKRSEIVNELKLKVEPGFIEKLRNIEKEINGNPNGYEECEQLKEHHLRLNCNYRPLFNRNMFLEYKEIESRVSDISALPRLKKVLNLLFTSKTALSDPFIDTNAEGKMKQKLKEKIVSNGHKIEWLQPEEENAEHIVIVSHGKAISSVQQIINGKFTFVPQASITKVVQLEGHDQLNVENPLKNLRLIFGGATKHLGENLDKKIYFDV</sequence>
<dbReference type="SUPFAM" id="SSF53254">
    <property type="entry name" value="Phosphoglycerate mutase-like"/>
    <property type="match status" value="1"/>
</dbReference>
<feature type="chain" id="PRO_5035740021" description="Phosphoglycerate mutase" evidence="1">
    <location>
        <begin position="24"/>
        <end position="695"/>
    </location>
</feature>
<dbReference type="InterPro" id="IPR013078">
    <property type="entry name" value="His_Pase_superF_clade-1"/>
</dbReference>
<keyword evidence="1" id="KW-0732">Signal</keyword>
<dbReference type="PANTHER" id="PTHR16469">
    <property type="entry name" value="UBIQUITIN-ASSOCIATED AND SH3 DOMAIN-CONTAINING BA-RELATED"/>
    <property type="match status" value="1"/>
</dbReference>
<evidence type="ECO:0000256" key="1">
    <source>
        <dbReference type="SAM" id="SignalP"/>
    </source>
</evidence>
<feature type="signal peptide" evidence="1">
    <location>
        <begin position="1"/>
        <end position="23"/>
    </location>
</feature>
<reference evidence="2" key="1">
    <citation type="journal article" date="2020" name="Ecol. Evol.">
        <title>Genome structure and content of the rice root-knot nematode (Meloidogyne graminicola).</title>
        <authorList>
            <person name="Phan N.T."/>
            <person name="Danchin E.G.J."/>
            <person name="Klopp C."/>
            <person name="Perfus-Barbeoch L."/>
            <person name="Kozlowski D.K."/>
            <person name="Koutsovoulos G.D."/>
            <person name="Lopez-Roques C."/>
            <person name="Bouchez O."/>
            <person name="Zahm M."/>
            <person name="Besnard G."/>
            <person name="Bellafiore S."/>
        </authorList>
    </citation>
    <scope>NUCLEOTIDE SEQUENCE</scope>
    <source>
        <strain evidence="2">VN-18</strain>
    </source>
</reference>
<dbReference type="AlphaFoldDB" id="A0A8S9ZCU0"/>
<dbReference type="CDD" id="cd07040">
    <property type="entry name" value="HP"/>
    <property type="match status" value="1"/>
</dbReference>
<dbReference type="Gene3D" id="3.40.50.1240">
    <property type="entry name" value="Phosphoglycerate mutase-like"/>
    <property type="match status" value="1"/>
</dbReference>
<proteinExistence type="predicted"/>
<dbReference type="Proteomes" id="UP000605970">
    <property type="component" value="Unassembled WGS sequence"/>
</dbReference>
<dbReference type="InterPro" id="IPR029033">
    <property type="entry name" value="His_PPase_superfam"/>
</dbReference>
<dbReference type="EMBL" id="JABEBT010000206">
    <property type="protein sequence ID" value="KAF7624730.1"/>
    <property type="molecule type" value="Genomic_DNA"/>
</dbReference>